<evidence type="ECO:0000313" key="2">
    <source>
        <dbReference type="EMBL" id="MBP2241354.1"/>
    </source>
</evidence>
<dbReference type="RefSeq" id="WP_066395414.1">
    <property type="nucleotide sequence ID" value="NZ_JAGIKZ010000008.1"/>
</dbReference>
<dbReference type="PANTHER" id="PTHR12993:SF30">
    <property type="entry name" value="N-ACETYL-ALPHA-D-GLUCOSAMINYL L-MALATE DEACETYLASE 1"/>
    <property type="match status" value="1"/>
</dbReference>
<dbReference type="EMBL" id="JAGIKZ010000008">
    <property type="protein sequence ID" value="MBP2241354.1"/>
    <property type="molecule type" value="Genomic_DNA"/>
</dbReference>
<dbReference type="SUPFAM" id="SSF102588">
    <property type="entry name" value="LmbE-like"/>
    <property type="match status" value="1"/>
</dbReference>
<gene>
    <name evidence="2" type="ORF">J2Z40_001916</name>
</gene>
<protein>
    <submittedName>
        <fullName evidence="2">Bacillithiol biosynthesis deacetylase BshB1</fullName>
    </submittedName>
</protein>
<evidence type="ECO:0000256" key="1">
    <source>
        <dbReference type="ARBA" id="ARBA00001947"/>
    </source>
</evidence>
<keyword evidence="3" id="KW-1185">Reference proteome</keyword>
<dbReference type="Pfam" id="PF02585">
    <property type="entry name" value="PIG-L"/>
    <property type="match status" value="1"/>
</dbReference>
<evidence type="ECO:0000313" key="3">
    <source>
        <dbReference type="Proteomes" id="UP001519293"/>
    </source>
</evidence>
<accession>A0ABS4RF72</accession>
<dbReference type="NCBIfam" id="TIGR04001">
    <property type="entry name" value="thiol_BshB1"/>
    <property type="match status" value="1"/>
</dbReference>
<proteinExistence type="predicted"/>
<name>A0ABS4RF72_9BACI</name>
<dbReference type="PANTHER" id="PTHR12993">
    <property type="entry name" value="N-ACETYLGLUCOSAMINYL-PHOSPHATIDYLINOSITOL DE-N-ACETYLASE-RELATED"/>
    <property type="match status" value="1"/>
</dbReference>
<sequence>MRTIKLDVLAFGAHADDVEIGMGGTIAKFAARGKKIGICDLTKAELSSNGTVEIRQEEAKLAANIIGAEVRETLDLPDRGLFFKEEYIRKIAGVIRKYQPELIFAPYFLDRHPDHGNCAQLVDEAIFSAGIKKFQTDEDFMPYKVRNSFYYMINGFHEPDFVVDISLFMEQKIASLQAYKSQFTKTTETFDTPLVNGYVEMIEARERLFGNQAGVKYAEGFKRKKPLILNDDLFGDAE</sequence>
<dbReference type="InterPro" id="IPR003737">
    <property type="entry name" value="GlcNAc_PI_deacetylase-related"/>
</dbReference>
<comment type="cofactor">
    <cofactor evidence="1">
        <name>Zn(2+)</name>
        <dbReference type="ChEBI" id="CHEBI:29105"/>
    </cofactor>
</comment>
<organism evidence="2 3">
    <name type="scientific">Cytobacillus eiseniae</name>
    <dbReference type="NCBI Taxonomy" id="762947"/>
    <lineage>
        <taxon>Bacteria</taxon>
        <taxon>Bacillati</taxon>
        <taxon>Bacillota</taxon>
        <taxon>Bacilli</taxon>
        <taxon>Bacillales</taxon>
        <taxon>Bacillaceae</taxon>
        <taxon>Cytobacillus</taxon>
    </lineage>
</organism>
<comment type="caution">
    <text evidence="2">The sequence shown here is derived from an EMBL/GenBank/DDBJ whole genome shotgun (WGS) entry which is preliminary data.</text>
</comment>
<dbReference type="Proteomes" id="UP001519293">
    <property type="component" value="Unassembled WGS sequence"/>
</dbReference>
<reference evidence="2 3" key="1">
    <citation type="submission" date="2021-03" db="EMBL/GenBank/DDBJ databases">
        <title>Genomic Encyclopedia of Type Strains, Phase IV (KMG-IV): sequencing the most valuable type-strain genomes for metagenomic binning, comparative biology and taxonomic classification.</title>
        <authorList>
            <person name="Goeker M."/>
        </authorList>
    </citation>
    <scope>NUCLEOTIDE SEQUENCE [LARGE SCALE GENOMIC DNA]</scope>
    <source>
        <strain evidence="2 3">DSM 26675</strain>
    </source>
</reference>
<dbReference type="InterPro" id="IPR023842">
    <property type="entry name" value="Bacillithiol_biosynth_BshB1"/>
</dbReference>
<dbReference type="InterPro" id="IPR024078">
    <property type="entry name" value="LmbE-like_dom_sf"/>
</dbReference>
<dbReference type="Gene3D" id="3.40.50.10320">
    <property type="entry name" value="LmbE-like"/>
    <property type="match status" value="1"/>
</dbReference>